<keyword evidence="3" id="KW-0862">Zinc</keyword>
<name>A0ABQ7TQ59_PHRPL</name>
<feature type="domain" description="PHD-type" evidence="9">
    <location>
        <begin position="1086"/>
        <end position="1149"/>
    </location>
</feature>
<feature type="compositionally biased region" description="Low complexity" evidence="8">
    <location>
        <begin position="265"/>
        <end position="289"/>
    </location>
</feature>
<proteinExistence type="predicted"/>
<evidence type="ECO:0000313" key="12">
    <source>
        <dbReference type="Proteomes" id="UP000826234"/>
    </source>
</evidence>
<dbReference type="CDD" id="cd15589">
    <property type="entry name" value="PHD1_KMT2B"/>
    <property type="match status" value="1"/>
</dbReference>
<dbReference type="InterPro" id="IPR019787">
    <property type="entry name" value="Znf_PHD-finger"/>
</dbReference>
<feature type="non-terminal residue" evidence="11">
    <location>
        <position position="1"/>
    </location>
</feature>
<feature type="region of interest" description="Disordered" evidence="8">
    <location>
        <begin position="1"/>
        <end position="376"/>
    </location>
</feature>
<evidence type="ECO:0000256" key="8">
    <source>
        <dbReference type="SAM" id="MobiDB-lite"/>
    </source>
</evidence>
<gene>
    <name evidence="11" type="ORF">JD844_005599</name>
</gene>
<evidence type="ECO:0000256" key="2">
    <source>
        <dbReference type="ARBA" id="ARBA00022771"/>
    </source>
</evidence>
<feature type="compositionally biased region" description="Basic residues" evidence="8">
    <location>
        <begin position="105"/>
        <end position="116"/>
    </location>
</feature>
<organism evidence="11 12">
    <name type="scientific">Phrynosoma platyrhinos</name>
    <name type="common">Desert horned lizard</name>
    <dbReference type="NCBI Taxonomy" id="52577"/>
    <lineage>
        <taxon>Eukaryota</taxon>
        <taxon>Metazoa</taxon>
        <taxon>Chordata</taxon>
        <taxon>Craniata</taxon>
        <taxon>Vertebrata</taxon>
        <taxon>Euteleostomi</taxon>
        <taxon>Lepidosauria</taxon>
        <taxon>Squamata</taxon>
        <taxon>Bifurcata</taxon>
        <taxon>Unidentata</taxon>
        <taxon>Episquamata</taxon>
        <taxon>Toxicofera</taxon>
        <taxon>Iguania</taxon>
        <taxon>Phrynosomatidae</taxon>
        <taxon>Phrynosomatinae</taxon>
        <taxon>Phrynosoma</taxon>
    </lineage>
</organism>
<evidence type="ECO:0000256" key="5">
    <source>
        <dbReference type="ARBA" id="ARBA00023125"/>
    </source>
</evidence>
<evidence type="ECO:0008006" key="13">
    <source>
        <dbReference type="Google" id="ProtNLM"/>
    </source>
</evidence>
<keyword evidence="1" id="KW-0479">Metal-binding</keyword>
<dbReference type="SMART" id="SM00384">
    <property type="entry name" value="AT_hook"/>
    <property type="match status" value="2"/>
</dbReference>
<dbReference type="InterPro" id="IPR002857">
    <property type="entry name" value="Znf_CXXC"/>
</dbReference>
<evidence type="ECO:0000259" key="10">
    <source>
        <dbReference type="PROSITE" id="PS51058"/>
    </source>
</evidence>
<feature type="compositionally biased region" description="Polar residues" evidence="8">
    <location>
        <begin position="316"/>
        <end position="331"/>
    </location>
</feature>
<evidence type="ECO:0000256" key="4">
    <source>
        <dbReference type="ARBA" id="ARBA00023015"/>
    </source>
</evidence>
<feature type="domain" description="CXXC-type" evidence="10">
    <location>
        <begin position="830"/>
        <end position="878"/>
    </location>
</feature>
<feature type="compositionally biased region" description="Basic residues" evidence="8">
    <location>
        <begin position="186"/>
        <end position="209"/>
    </location>
</feature>
<dbReference type="InterPro" id="IPR011011">
    <property type="entry name" value="Znf_FYVE_PHD"/>
</dbReference>
<keyword evidence="6" id="KW-0804">Transcription</keyword>
<feature type="region of interest" description="Disordered" evidence="8">
    <location>
        <begin position="449"/>
        <end position="560"/>
    </location>
</feature>
<comment type="caution">
    <text evidence="11">The sequence shown here is derived from an EMBL/GenBank/DDBJ whole genome shotgun (WGS) entry which is preliminary data.</text>
</comment>
<dbReference type="PANTHER" id="PTHR45838:SF3">
    <property type="entry name" value="HISTONE-LYSINE N-METHYLTRANSFERASE 2B"/>
    <property type="match status" value="1"/>
</dbReference>
<feature type="compositionally biased region" description="Polar residues" evidence="8">
    <location>
        <begin position="359"/>
        <end position="371"/>
    </location>
</feature>
<reference evidence="11 12" key="1">
    <citation type="journal article" date="2022" name="Gigascience">
        <title>A chromosome-level genome assembly and annotation of the desert horned lizard, Phrynosoma platyrhinos, provides insight into chromosomal rearrangements among reptiles.</title>
        <authorList>
            <person name="Koochekian N."/>
            <person name="Ascanio A."/>
            <person name="Farleigh K."/>
            <person name="Card D.C."/>
            <person name="Schield D.R."/>
            <person name="Castoe T.A."/>
            <person name="Jezkova T."/>
        </authorList>
    </citation>
    <scope>NUCLEOTIDE SEQUENCE [LARGE SCALE GENOMIC DNA]</scope>
    <source>
        <strain evidence="11">NK-2021</strain>
    </source>
</reference>
<feature type="compositionally biased region" description="Polar residues" evidence="8">
    <location>
        <begin position="77"/>
        <end position="101"/>
    </location>
</feature>
<sequence>AALPVHGRKKRAVSRDTLPKRLAKQKAVESQRERMVKALAELLQRTKGSSARMGRLPASGPKVSRMVPEQTKPGPESGNSVKSKISPSLPSQVEKNTNSIVSPRPRGRPRGSSRKRLVTEAKRHCESTKASSSSPEPIRSPHSSSPCQVDGLSSQPAEPLKKPPLILKFFSKAKRHKSGQLVVTHVRLKTPGHRRGRKKKWSVVPRKKMSPLPSQSVSESEAPLSDSEASTPEPEQKEESSASQSQHPEVLAPDSEPQPGPSVPEPELQPEVVTQEPEQEQLPEISQEPAAYKEEPQALQQIEDVLALPNEASWKQELQQPSPKNDGSGSLSEEGASTIAHSTRAQCLKRGRGRPPLTPTQRAQRMATQQLPAKPREEGLGVAQQPGITCQEEALAHKTTFLKNIRQFIMPVVSARSSRLIRTPRRFMDEIPQKVTKPAESLVTDGTCLDKQESSPLPLQGAPLRPAPPATGSPDEDTSRAFSSPPSPSVPHITSSAAPALPEKRRSILREPTFRWTSLSPTSSPKEMGKTLFQLPCEDSSPLPSTPAPVPSPSAKRSPLLRAPQFTPSEAHLKIYESLTVPPEDSELVPASPEVRRDPPAPQHESPVLPYEPVMTRSGKKLLGRVNHLALPLFTEVTRPREVKGKELITMEDVNSPGVVHKLAIRRVLPSSIQVKQEEVAVSSESEVEPAILGNKEEKPPPEVPKPIITQLSSMDKVYSLLTRAKVQLYKIDQQKQFKFIPGQESPVQGPRIKHVCRHASVALGQSRAMVPEDVPRLSALPLREREEIAASPTIEASESESGHQKQVKVDTTVKAVPPPVRRHVSHHHGKKNRMTRCGKCKGCLKLQDCGECNNCLDKPKFGGPNTKKQCCVYRKCDKIEARRVERLSKKGRTVVKAIVPWDSEDSREAFPAPLEVMLGATETAEQDSLLQRKSARRCVKQRPSYDIFDSSDSDTEPVSGSATHRRKSSRDSEVTGKEEDIPFSGTLPSFSSGWNGKQKSTDGIHRLRVDFKEDCDLENVWLMGGLSILTSVPVTTQLVCLLCASKGFHQLVFCQVCCDPFHIFCLEEDEQPLPEQEESWCCRRCKFCHVCGRKNKASKASRKSYSVWQLLECERCRNCYHLACLGPNYPTKPFRKRKGWICSACIRCKSCGTAPGKNWDTEWSRNYCPICLHCYEDNDYESKMMQCAKCDHWVHAKCEGLSGLCYAQLGLYNLFSPEGCISFG</sequence>
<dbReference type="SUPFAM" id="SSF57903">
    <property type="entry name" value="FYVE/PHD zinc finger"/>
    <property type="match status" value="3"/>
</dbReference>
<keyword evidence="5" id="KW-0238">DNA-binding</keyword>
<dbReference type="Proteomes" id="UP000826234">
    <property type="component" value="Unassembled WGS sequence"/>
</dbReference>
<feature type="domain" description="PHD-type" evidence="9">
    <location>
        <begin position="1038"/>
        <end position="1089"/>
    </location>
</feature>
<feature type="compositionally biased region" description="Polar residues" evidence="8">
    <location>
        <begin position="987"/>
        <end position="999"/>
    </location>
</feature>
<dbReference type="EMBL" id="JAIPUX010000035">
    <property type="protein sequence ID" value="KAH0631313.1"/>
    <property type="molecule type" value="Genomic_DNA"/>
</dbReference>
<evidence type="ECO:0000256" key="3">
    <source>
        <dbReference type="ARBA" id="ARBA00022833"/>
    </source>
</evidence>
<accession>A0ABQ7TQ59</accession>
<evidence type="ECO:0000256" key="6">
    <source>
        <dbReference type="ARBA" id="ARBA00023163"/>
    </source>
</evidence>
<evidence type="ECO:0000256" key="1">
    <source>
        <dbReference type="ARBA" id="ARBA00022723"/>
    </source>
</evidence>
<keyword evidence="4" id="KW-0805">Transcription regulation</keyword>
<dbReference type="SMART" id="SM00249">
    <property type="entry name" value="PHD"/>
    <property type="match status" value="3"/>
</dbReference>
<evidence type="ECO:0000256" key="7">
    <source>
        <dbReference type="PROSITE-ProRule" id="PRU00509"/>
    </source>
</evidence>
<dbReference type="PANTHER" id="PTHR45838">
    <property type="entry name" value="HISTONE-LYSINE-N-METHYLTRANSFERASE 2 KMT2 FAMILY MEMBER"/>
    <property type="match status" value="1"/>
</dbReference>
<feature type="compositionally biased region" description="Basic and acidic residues" evidence="8">
    <location>
        <begin position="26"/>
        <end position="36"/>
    </location>
</feature>
<feature type="compositionally biased region" description="Polar residues" evidence="8">
    <location>
        <begin position="515"/>
        <end position="525"/>
    </location>
</feature>
<keyword evidence="12" id="KW-1185">Reference proteome</keyword>
<protein>
    <recommendedName>
        <fullName evidence="13">[Histone H3]-lysine(4) N-trimethyltransferase</fullName>
    </recommendedName>
</protein>
<dbReference type="InterPro" id="IPR001965">
    <property type="entry name" value="Znf_PHD"/>
</dbReference>
<feature type="compositionally biased region" description="Basic residues" evidence="8">
    <location>
        <begin position="1"/>
        <end position="12"/>
    </location>
</feature>
<dbReference type="PROSITE" id="PS50016">
    <property type="entry name" value="ZF_PHD_2"/>
    <property type="match status" value="2"/>
</dbReference>
<dbReference type="PROSITE" id="PS51058">
    <property type="entry name" value="ZF_CXXC"/>
    <property type="match status" value="1"/>
</dbReference>
<evidence type="ECO:0000313" key="11">
    <source>
        <dbReference type="EMBL" id="KAH0631313.1"/>
    </source>
</evidence>
<dbReference type="InterPro" id="IPR017956">
    <property type="entry name" value="AT_hook_DNA-bd_motif"/>
</dbReference>
<feature type="region of interest" description="Disordered" evidence="8">
    <location>
        <begin position="579"/>
        <end position="611"/>
    </location>
</feature>
<feature type="region of interest" description="Disordered" evidence="8">
    <location>
        <begin position="947"/>
        <end position="1001"/>
    </location>
</feature>
<feature type="compositionally biased region" description="Basic and acidic residues" evidence="8">
    <location>
        <begin position="117"/>
        <end position="127"/>
    </location>
</feature>
<feature type="compositionally biased region" description="Polar residues" evidence="8">
    <location>
        <begin position="128"/>
        <end position="156"/>
    </location>
</feature>
<keyword evidence="2 7" id="KW-0863">Zinc-finger</keyword>
<feature type="compositionally biased region" description="Basic and acidic residues" evidence="8">
    <location>
        <begin position="970"/>
        <end position="981"/>
    </location>
</feature>
<dbReference type="InterPro" id="IPR013083">
    <property type="entry name" value="Znf_RING/FYVE/PHD"/>
</dbReference>
<dbReference type="Gene3D" id="3.30.40.10">
    <property type="entry name" value="Zinc/RING finger domain, C3HC4 (zinc finger)"/>
    <property type="match status" value="2"/>
</dbReference>
<evidence type="ECO:0000259" key="9">
    <source>
        <dbReference type="PROSITE" id="PS50016"/>
    </source>
</evidence>
<dbReference type="Pfam" id="PF02008">
    <property type="entry name" value="zf-CXXC"/>
    <property type="match status" value="1"/>
</dbReference>
<feature type="compositionally biased region" description="Basic and acidic residues" evidence="8">
    <location>
        <begin position="502"/>
        <end position="513"/>
    </location>
</feature>